<organism evidence="1 2">
    <name type="scientific">Marinomonas ostreistagni</name>
    <dbReference type="NCBI Taxonomy" id="359209"/>
    <lineage>
        <taxon>Bacteria</taxon>
        <taxon>Pseudomonadati</taxon>
        <taxon>Pseudomonadota</taxon>
        <taxon>Gammaproteobacteria</taxon>
        <taxon>Oceanospirillales</taxon>
        <taxon>Oceanospirillaceae</taxon>
        <taxon>Marinomonas</taxon>
    </lineage>
</organism>
<dbReference type="Proteomes" id="UP000598488">
    <property type="component" value="Unassembled WGS sequence"/>
</dbReference>
<gene>
    <name evidence="1" type="ORF">JHD44_13305</name>
</gene>
<proteinExistence type="predicted"/>
<reference evidence="1 2" key="1">
    <citation type="submission" date="2020-12" db="EMBL/GenBank/DDBJ databases">
        <title>Comparative genome analysis of fungal antagonists Marinomonas ostreistagni 398 and M. spartinae 468.</title>
        <authorList>
            <person name="Fields J.L."/>
            <person name="Mavrodi O.V."/>
            <person name="Biber P.D."/>
            <person name="Indest K.J."/>
            <person name="Mavrodi D.V."/>
        </authorList>
    </citation>
    <scope>NUCLEOTIDE SEQUENCE [LARGE SCALE GENOMIC DNA]</scope>
    <source>
        <strain evidence="1 2">USM7</strain>
    </source>
</reference>
<dbReference type="Gene3D" id="3.30.70.100">
    <property type="match status" value="1"/>
</dbReference>
<keyword evidence="2" id="KW-1185">Reference proteome</keyword>
<comment type="caution">
    <text evidence="1">The sequence shown here is derived from an EMBL/GenBank/DDBJ whole genome shotgun (WGS) entry which is preliminary data.</text>
</comment>
<evidence type="ECO:0000313" key="2">
    <source>
        <dbReference type="Proteomes" id="UP000598488"/>
    </source>
</evidence>
<evidence type="ECO:0008006" key="3">
    <source>
        <dbReference type="Google" id="ProtNLM"/>
    </source>
</evidence>
<name>A0ABS0ZDC4_9GAMM</name>
<evidence type="ECO:0000313" key="1">
    <source>
        <dbReference type="EMBL" id="MBJ7551667.1"/>
    </source>
</evidence>
<accession>A0ABS0ZDC4</accession>
<dbReference type="EMBL" id="JAEMUH010000012">
    <property type="protein sequence ID" value="MBJ7551667.1"/>
    <property type="molecule type" value="Genomic_DNA"/>
</dbReference>
<protein>
    <recommendedName>
        <fullName evidence="3">Antibiotic biosynthesis monooxygenase</fullName>
    </recommendedName>
</protein>
<sequence>MEYKLSKVAGSDVEFIITERWASSEDLSVHDLSPHMQ</sequence>